<sequence length="154" mass="17707">MIEHFKQFFEKHLSPPAGDEAVDQDRLHLATAALLVEMTRADGKVEADEQVAVARAIRKAFNISEEKTAELIRLAELEVADATCYHQFTSLINKNFSKAQKVQVVEMLWEVAYADAEMEKYEEHLLRRLSDLLYVPHHEFIQAKLRVQTRLGVD</sequence>
<dbReference type="InterPro" id="IPR007791">
    <property type="entry name" value="DjlA_N"/>
</dbReference>
<dbReference type="EMBL" id="UOFV01000373">
    <property type="protein sequence ID" value="VAX03106.1"/>
    <property type="molecule type" value="Genomic_DNA"/>
</dbReference>
<evidence type="ECO:0000313" key="2">
    <source>
        <dbReference type="EMBL" id="VAX03106.1"/>
    </source>
</evidence>
<name>A0A3B1ABH6_9ZZZZ</name>
<dbReference type="Gene3D" id="1.10.3680.10">
    <property type="entry name" value="TerB-like"/>
    <property type="match status" value="1"/>
</dbReference>
<dbReference type="SUPFAM" id="SSF158682">
    <property type="entry name" value="TerB-like"/>
    <property type="match status" value="1"/>
</dbReference>
<gene>
    <name evidence="2" type="ORF">MNBD_GAMMA19-1659</name>
</gene>
<feature type="domain" description="Co-chaperone DjlA N-terminal" evidence="1">
    <location>
        <begin position="28"/>
        <end position="144"/>
    </location>
</feature>
<reference evidence="2" key="1">
    <citation type="submission" date="2018-06" db="EMBL/GenBank/DDBJ databases">
        <authorList>
            <person name="Zhirakovskaya E."/>
        </authorList>
    </citation>
    <scope>NUCLEOTIDE SEQUENCE</scope>
</reference>
<evidence type="ECO:0000259" key="1">
    <source>
        <dbReference type="Pfam" id="PF05099"/>
    </source>
</evidence>
<dbReference type="InterPro" id="IPR029024">
    <property type="entry name" value="TerB-like"/>
</dbReference>
<dbReference type="Pfam" id="PF05099">
    <property type="entry name" value="TerB"/>
    <property type="match status" value="1"/>
</dbReference>
<proteinExistence type="predicted"/>
<dbReference type="CDD" id="cd07313">
    <property type="entry name" value="terB_like_2"/>
    <property type="match status" value="1"/>
</dbReference>
<dbReference type="AlphaFoldDB" id="A0A3B1ABH6"/>
<organism evidence="2">
    <name type="scientific">hydrothermal vent metagenome</name>
    <dbReference type="NCBI Taxonomy" id="652676"/>
    <lineage>
        <taxon>unclassified sequences</taxon>
        <taxon>metagenomes</taxon>
        <taxon>ecological metagenomes</taxon>
    </lineage>
</organism>
<protein>
    <recommendedName>
        <fullName evidence="1">Co-chaperone DjlA N-terminal domain-containing protein</fullName>
    </recommendedName>
</protein>
<accession>A0A3B1ABH6</accession>